<organism evidence="6 7">
    <name type="scientific">Kluyveromyces marxianus</name>
    <name type="common">Yeast</name>
    <name type="synonym">Candida kefyr</name>
    <dbReference type="NCBI Taxonomy" id="4911"/>
    <lineage>
        <taxon>Eukaryota</taxon>
        <taxon>Fungi</taxon>
        <taxon>Dikarya</taxon>
        <taxon>Ascomycota</taxon>
        <taxon>Saccharomycotina</taxon>
        <taxon>Saccharomycetes</taxon>
        <taxon>Saccharomycetales</taxon>
        <taxon>Saccharomycetaceae</taxon>
        <taxon>Kluyveromyces</taxon>
    </lineage>
</organism>
<evidence type="ECO:0000256" key="4">
    <source>
        <dbReference type="ARBA" id="ARBA00023136"/>
    </source>
</evidence>
<dbReference type="EMBL" id="CP015058">
    <property type="protein sequence ID" value="QGN16585.1"/>
    <property type="molecule type" value="Genomic_DNA"/>
</dbReference>
<evidence type="ECO:0000313" key="7">
    <source>
        <dbReference type="Proteomes" id="UP000422736"/>
    </source>
</evidence>
<name>A0ABX6EYE4_KLUMA</name>
<feature type="transmembrane region" description="Helical" evidence="5">
    <location>
        <begin position="202"/>
        <end position="223"/>
    </location>
</feature>
<sequence>MSTMKVIRKRPSKKDAEGKQKILWIAGHWMTLTLGALYVVYALVHAFTIPRRRSWKTAFLTKKFEIQPVTWKNSTWRQYLFSWSPEVLYQGSLFGVLLSYSITEFQKWSTSKPSFYDLISSENFQGILMALLWVISRRSSFKLIPFIIVSYLHISNKNAANTENLNDISVKNAKLLHVMAYSEIITLVTLLVNTLIFKEPLAGYLLVSLVAIFWLRVNFSAYAQATVLQLVLKVDKKIPEGKRKKWDELKSVIYDKMKSREMMLEKSKLVR</sequence>
<evidence type="ECO:0000256" key="3">
    <source>
        <dbReference type="ARBA" id="ARBA00022989"/>
    </source>
</evidence>
<gene>
    <name evidence="6" type="ORF">FIM1_3301</name>
</gene>
<evidence type="ECO:0000313" key="6">
    <source>
        <dbReference type="EMBL" id="QGN16585.1"/>
    </source>
</evidence>
<accession>A0ABX6EYE4</accession>
<keyword evidence="7" id="KW-1185">Reference proteome</keyword>
<dbReference type="Proteomes" id="UP000422736">
    <property type="component" value="Chromosome 5"/>
</dbReference>
<feature type="transmembrane region" description="Helical" evidence="5">
    <location>
        <begin position="175"/>
        <end position="196"/>
    </location>
</feature>
<feature type="transmembrane region" description="Helical" evidence="5">
    <location>
        <begin position="87"/>
        <end position="103"/>
    </location>
</feature>
<keyword evidence="3 5" id="KW-1133">Transmembrane helix</keyword>
<feature type="transmembrane region" description="Helical" evidence="5">
    <location>
        <begin position="21"/>
        <end position="44"/>
    </location>
</feature>
<dbReference type="InterPro" id="IPR051645">
    <property type="entry name" value="PER33/POM33_regulator"/>
</dbReference>
<keyword evidence="2 5" id="KW-0812">Transmembrane</keyword>
<proteinExistence type="predicted"/>
<protein>
    <submittedName>
        <fullName evidence="6">Membrane protein YGR026W</fullName>
    </submittedName>
</protein>
<reference evidence="6 7" key="2">
    <citation type="submission" date="2019-11" db="EMBL/GenBank/DDBJ databases">
        <authorList>
            <person name="Lu H."/>
        </authorList>
    </citation>
    <scope>NUCLEOTIDE SEQUENCE [LARGE SCALE GENOMIC DNA]</scope>
    <source>
        <strain evidence="6 7">FIM1</strain>
    </source>
</reference>
<reference evidence="6 7" key="1">
    <citation type="submission" date="2016-03" db="EMBL/GenBank/DDBJ databases">
        <title>How can Kluyveromyces marxianus grow so fast - potential evolutionary course in Saccharomyces Complex revealed by comparative genomics.</title>
        <authorList>
            <person name="Mo W."/>
            <person name="Lu W."/>
            <person name="Yang X."/>
            <person name="Qi J."/>
            <person name="Lv H."/>
        </authorList>
    </citation>
    <scope>NUCLEOTIDE SEQUENCE [LARGE SCALE GENOMIC DNA]</scope>
    <source>
        <strain evidence="6 7">FIM1</strain>
    </source>
</reference>
<keyword evidence="4 5" id="KW-0472">Membrane</keyword>
<evidence type="ECO:0000256" key="2">
    <source>
        <dbReference type="ARBA" id="ARBA00022692"/>
    </source>
</evidence>
<evidence type="ECO:0000256" key="5">
    <source>
        <dbReference type="SAM" id="Phobius"/>
    </source>
</evidence>
<dbReference type="PANTHER" id="PTHR12703">
    <property type="entry name" value="TRANSMEMBRANE PROTEIN 33"/>
    <property type="match status" value="1"/>
</dbReference>
<dbReference type="PANTHER" id="PTHR12703:SF3">
    <property type="entry name" value="ABR032WP"/>
    <property type="match status" value="1"/>
</dbReference>
<evidence type="ECO:0000256" key="1">
    <source>
        <dbReference type="ARBA" id="ARBA00004141"/>
    </source>
</evidence>
<comment type="subcellular location">
    <subcellularLocation>
        <location evidence="1">Membrane</location>
        <topology evidence="1">Multi-pass membrane protein</topology>
    </subcellularLocation>
</comment>